<accession>A0A387H837</accession>
<sequence length="304" mass="32361">MADQTANSGNAKKIRFAPQGEIYVADARAVKELPRDCTPIAANDVFKALGYVDEGGVTITPSIETDPVNVWQSAVPVLYNVKSASFQIKATLMETNELTTQLFFGAKWVQAKDTDGSVIDGVWRLDLKSTPELDELAIVVDWSQTVDGVPVRYRCVIGRAMISDRGAIQLQRAENGKFELTIEALDHSGSLGYVLTDDKVKSDPVTIPIEVTLQPNHAAQGGHFDVVGRGFPKGETVTVTVAPNPEKFTATAKAVGEDGTFTIPVVIAADAAVGTDYAVSAKAGAAEKVTAADKLKVEAKTPTV</sequence>
<keyword evidence="2" id="KW-1185">Reference proteome</keyword>
<protein>
    <submittedName>
        <fullName evidence="1">Uncharacterized protein</fullName>
    </submittedName>
</protein>
<dbReference type="InterPro" id="IPR058154">
    <property type="entry name" value="Bxb1_TTP-like"/>
</dbReference>
<organism evidence="1 2">
    <name type="scientific">Streptomyces hundungensis</name>
    <dbReference type="NCBI Taxonomy" id="1077946"/>
    <lineage>
        <taxon>Bacteria</taxon>
        <taxon>Bacillati</taxon>
        <taxon>Actinomycetota</taxon>
        <taxon>Actinomycetes</taxon>
        <taxon>Kitasatosporales</taxon>
        <taxon>Streptomycetaceae</taxon>
        <taxon>Streptomyces</taxon>
    </lineage>
</organism>
<reference evidence="1 2" key="1">
    <citation type="submission" date="2018-10" db="EMBL/GenBank/DDBJ databases">
        <title>Relationship between Morphology and Antimicrobial Activity in Streptomyces.</title>
        <authorList>
            <person name="Kang H.J."/>
            <person name="Kim S.B."/>
        </authorList>
    </citation>
    <scope>NUCLEOTIDE SEQUENCE [LARGE SCALE GENOMIC DNA]</scope>
    <source>
        <strain evidence="1 2">BH38</strain>
    </source>
</reference>
<dbReference type="Pfam" id="PF25681">
    <property type="entry name" value="Phage_TTP_17"/>
    <property type="match status" value="1"/>
</dbReference>
<proteinExistence type="predicted"/>
<evidence type="ECO:0000313" key="1">
    <source>
        <dbReference type="EMBL" id="AYG79996.1"/>
    </source>
</evidence>
<dbReference type="EMBL" id="CP032698">
    <property type="protein sequence ID" value="AYG79996.1"/>
    <property type="molecule type" value="Genomic_DNA"/>
</dbReference>
<dbReference type="KEGG" id="shun:DWB77_02116"/>
<dbReference type="AlphaFoldDB" id="A0A387H837"/>
<evidence type="ECO:0000313" key="2">
    <source>
        <dbReference type="Proteomes" id="UP000271554"/>
    </source>
</evidence>
<dbReference type="RefSeq" id="WP_246033496.1">
    <property type="nucleotide sequence ID" value="NZ_CP032698.1"/>
</dbReference>
<dbReference type="Proteomes" id="UP000271554">
    <property type="component" value="Chromosome"/>
</dbReference>
<name>A0A387H837_9ACTN</name>
<gene>
    <name evidence="1" type="ORF">DWB77_02116</name>
</gene>